<dbReference type="STRING" id="307507.A0A2V0PHL5"/>
<dbReference type="EMBL" id="BDRX01000127">
    <property type="protein sequence ID" value="GBF98512.1"/>
    <property type="molecule type" value="Genomic_DNA"/>
</dbReference>
<sequence length="157" mass="17486">MGARKILVAVDESKASDATFSWALENLYRQGDEVHLIHVIPPGKRVLVSADLGIEGVIEEDEETKKAVEQHALDFMHDRFERPLSIRKIPYDVHLIRCDTSTDSIGALISSRAESLQVAVVVMAKHNKGAVREFFLGSCTSYVLHHCKQPVVVLHSD</sequence>
<organism evidence="2 3">
    <name type="scientific">Raphidocelis subcapitata</name>
    <dbReference type="NCBI Taxonomy" id="307507"/>
    <lineage>
        <taxon>Eukaryota</taxon>
        <taxon>Viridiplantae</taxon>
        <taxon>Chlorophyta</taxon>
        <taxon>core chlorophytes</taxon>
        <taxon>Chlorophyceae</taxon>
        <taxon>CS clade</taxon>
        <taxon>Sphaeropleales</taxon>
        <taxon>Selenastraceae</taxon>
        <taxon>Raphidocelis</taxon>
    </lineage>
</organism>
<dbReference type="InterPro" id="IPR014729">
    <property type="entry name" value="Rossmann-like_a/b/a_fold"/>
</dbReference>
<dbReference type="CDD" id="cd23659">
    <property type="entry name" value="USP_At3g01520-like"/>
    <property type="match status" value="1"/>
</dbReference>
<feature type="domain" description="UspA" evidence="1">
    <location>
        <begin position="4"/>
        <end position="155"/>
    </location>
</feature>
<dbReference type="InterPro" id="IPR006016">
    <property type="entry name" value="UspA"/>
</dbReference>
<protein>
    <submittedName>
        <fullName evidence="2">Adenine nucleotide alpha hydrolase</fullName>
    </submittedName>
</protein>
<dbReference type="AlphaFoldDB" id="A0A2V0PHL5"/>
<dbReference type="OrthoDB" id="843225at2759"/>
<name>A0A2V0PHL5_9CHLO</name>
<dbReference type="GO" id="GO:0016787">
    <property type="term" value="F:hydrolase activity"/>
    <property type="evidence" value="ECO:0007669"/>
    <property type="project" value="UniProtKB-KW"/>
</dbReference>
<dbReference type="InterPro" id="IPR006015">
    <property type="entry name" value="Universal_stress_UspA"/>
</dbReference>
<keyword evidence="3" id="KW-1185">Reference proteome</keyword>
<evidence type="ECO:0000259" key="1">
    <source>
        <dbReference type="Pfam" id="PF00582"/>
    </source>
</evidence>
<evidence type="ECO:0000313" key="2">
    <source>
        <dbReference type="EMBL" id="GBF98512.1"/>
    </source>
</evidence>
<comment type="caution">
    <text evidence="2">The sequence shown here is derived from an EMBL/GenBank/DDBJ whole genome shotgun (WGS) entry which is preliminary data.</text>
</comment>
<proteinExistence type="predicted"/>
<dbReference type="Proteomes" id="UP000247498">
    <property type="component" value="Unassembled WGS sequence"/>
</dbReference>
<dbReference type="FunCoup" id="A0A2V0PHL5">
    <property type="interactions" value="146"/>
</dbReference>
<dbReference type="PANTHER" id="PTHR31964:SF113">
    <property type="entry name" value="USPA DOMAIN-CONTAINING PROTEIN"/>
    <property type="match status" value="1"/>
</dbReference>
<dbReference type="Gene3D" id="3.40.50.620">
    <property type="entry name" value="HUPs"/>
    <property type="match status" value="1"/>
</dbReference>
<reference evidence="2 3" key="1">
    <citation type="journal article" date="2018" name="Sci. Rep.">
        <title>Raphidocelis subcapitata (=Pseudokirchneriella subcapitata) provides an insight into genome evolution and environmental adaptations in the Sphaeropleales.</title>
        <authorList>
            <person name="Suzuki S."/>
            <person name="Yamaguchi H."/>
            <person name="Nakajima N."/>
            <person name="Kawachi M."/>
        </authorList>
    </citation>
    <scope>NUCLEOTIDE SEQUENCE [LARGE SCALE GENOMIC DNA]</scope>
    <source>
        <strain evidence="2 3">NIES-35</strain>
    </source>
</reference>
<keyword evidence="2" id="KW-0378">Hydrolase</keyword>
<evidence type="ECO:0000313" key="3">
    <source>
        <dbReference type="Proteomes" id="UP000247498"/>
    </source>
</evidence>
<gene>
    <name evidence="2" type="ORF">Rsub_11503</name>
</gene>
<dbReference type="PANTHER" id="PTHR31964">
    <property type="entry name" value="ADENINE NUCLEOTIDE ALPHA HYDROLASES-LIKE SUPERFAMILY PROTEIN"/>
    <property type="match status" value="1"/>
</dbReference>
<dbReference type="PRINTS" id="PR01438">
    <property type="entry name" value="UNVRSLSTRESS"/>
</dbReference>
<dbReference type="InParanoid" id="A0A2V0PHL5"/>
<accession>A0A2V0PHL5</accession>
<dbReference type="SUPFAM" id="SSF52402">
    <property type="entry name" value="Adenine nucleotide alpha hydrolases-like"/>
    <property type="match status" value="1"/>
</dbReference>
<dbReference type="Pfam" id="PF00582">
    <property type="entry name" value="Usp"/>
    <property type="match status" value="1"/>
</dbReference>